<dbReference type="AlphaFoldDB" id="A0A5B7J1W6"/>
<organism evidence="1 2">
    <name type="scientific">Portunus trituberculatus</name>
    <name type="common">Swimming crab</name>
    <name type="synonym">Neptunus trituberculatus</name>
    <dbReference type="NCBI Taxonomy" id="210409"/>
    <lineage>
        <taxon>Eukaryota</taxon>
        <taxon>Metazoa</taxon>
        <taxon>Ecdysozoa</taxon>
        <taxon>Arthropoda</taxon>
        <taxon>Crustacea</taxon>
        <taxon>Multicrustacea</taxon>
        <taxon>Malacostraca</taxon>
        <taxon>Eumalacostraca</taxon>
        <taxon>Eucarida</taxon>
        <taxon>Decapoda</taxon>
        <taxon>Pleocyemata</taxon>
        <taxon>Brachyura</taxon>
        <taxon>Eubrachyura</taxon>
        <taxon>Portunoidea</taxon>
        <taxon>Portunidae</taxon>
        <taxon>Portuninae</taxon>
        <taxon>Portunus</taxon>
    </lineage>
</organism>
<dbReference type="Proteomes" id="UP000324222">
    <property type="component" value="Unassembled WGS sequence"/>
</dbReference>
<dbReference type="EMBL" id="VSRR010072864">
    <property type="protein sequence ID" value="MPC86888.1"/>
    <property type="molecule type" value="Genomic_DNA"/>
</dbReference>
<sequence>MNARRNTPTDSEFLLIGNIVNSAGQTCAVPTHAGQDHAALGAGGVAPDPSQHLWTKRTTLYIFIYPFVRVIYSCTCLNSHAALGRLGL</sequence>
<protein>
    <submittedName>
        <fullName evidence="1">Uncharacterized protein</fullName>
    </submittedName>
</protein>
<evidence type="ECO:0000313" key="2">
    <source>
        <dbReference type="Proteomes" id="UP000324222"/>
    </source>
</evidence>
<comment type="caution">
    <text evidence="1">The sequence shown here is derived from an EMBL/GenBank/DDBJ whole genome shotgun (WGS) entry which is preliminary data.</text>
</comment>
<reference evidence="1 2" key="1">
    <citation type="submission" date="2019-05" db="EMBL/GenBank/DDBJ databases">
        <title>Another draft genome of Portunus trituberculatus and its Hox gene families provides insights of decapod evolution.</title>
        <authorList>
            <person name="Jeong J.-H."/>
            <person name="Song I."/>
            <person name="Kim S."/>
            <person name="Choi T."/>
            <person name="Kim D."/>
            <person name="Ryu S."/>
            <person name="Kim W."/>
        </authorList>
    </citation>
    <scope>NUCLEOTIDE SEQUENCE [LARGE SCALE GENOMIC DNA]</scope>
    <source>
        <tissue evidence="1">Muscle</tissue>
    </source>
</reference>
<accession>A0A5B7J1W6</accession>
<proteinExistence type="predicted"/>
<keyword evidence="2" id="KW-1185">Reference proteome</keyword>
<name>A0A5B7J1W6_PORTR</name>
<gene>
    <name evidence="1" type="ORF">E2C01_081726</name>
</gene>
<evidence type="ECO:0000313" key="1">
    <source>
        <dbReference type="EMBL" id="MPC86888.1"/>
    </source>
</evidence>